<dbReference type="PANTHER" id="PTHR11257">
    <property type="entry name" value="CHEMOSENSORY PROTEIN-RELATED"/>
    <property type="match status" value="1"/>
</dbReference>
<evidence type="ECO:0000313" key="1">
    <source>
        <dbReference type="Proteomes" id="UP000829291"/>
    </source>
</evidence>
<dbReference type="InterPro" id="IPR036682">
    <property type="entry name" value="OS_D_A10/PebIII_sf"/>
</dbReference>
<dbReference type="PANTHER" id="PTHR11257:SF12">
    <property type="entry name" value="EJACULATORY BULB-SPECIFIC PROTEIN 3-RELATED"/>
    <property type="match status" value="1"/>
</dbReference>
<protein>
    <submittedName>
        <fullName evidence="2">Allergen Tha p 1 isoform X2</fullName>
    </submittedName>
</protein>
<accession>A0ABM3GN45</accession>
<organism evidence="1 2">
    <name type="scientific">Neodiprion lecontei</name>
    <name type="common">Redheaded pine sawfly</name>
    <dbReference type="NCBI Taxonomy" id="441921"/>
    <lineage>
        <taxon>Eukaryota</taxon>
        <taxon>Metazoa</taxon>
        <taxon>Ecdysozoa</taxon>
        <taxon>Arthropoda</taxon>
        <taxon>Hexapoda</taxon>
        <taxon>Insecta</taxon>
        <taxon>Pterygota</taxon>
        <taxon>Neoptera</taxon>
        <taxon>Endopterygota</taxon>
        <taxon>Hymenoptera</taxon>
        <taxon>Tenthredinoidea</taxon>
        <taxon>Diprionidae</taxon>
        <taxon>Diprioninae</taxon>
        <taxon>Neodiprion</taxon>
    </lineage>
</organism>
<dbReference type="Gene3D" id="1.10.2080.10">
    <property type="entry name" value="Insect odorant-binding protein A10/Ejaculatory bulb-specific protein 3"/>
    <property type="match status" value="1"/>
</dbReference>
<dbReference type="RefSeq" id="XP_046601685.1">
    <property type="nucleotide sequence ID" value="XM_046745729.1"/>
</dbReference>
<dbReference type="GeneID" id="107225040"/>
<evidence type="ECO:0000313" key="2">
    <source>
        <dbReference type="RefSeq" id="XP_046601685.1"/>
    </source>
</evidence>
<dbReference type="Proteomes" id="UP000829291">
    <property type="component" value="Chromosome 7"/>
</dbReference>
<dbReference type="Pfam" id="PF03392">
    <property type="entry name" value="OS-D"/>
    <property type="match status" value="1"/>
</dbReference>
<reference evidence="2" key="1">
    <citation type="submission" date="2025-08" db="UniProtKB">
        <authorList>
            <consortium name="RefSeq"/>
        </authorList>
    </citation>
    <scope>IDENTIFICATION</scope>
    <source>
        <tissue evidence="2">Thorax and Abdomen</tissue>
    </source>
</reference>
<dbReference type="SUPFAM" id="SSF100910">
    <property type="entry name" value="Chemosensory protein Csp2"/>
    <property type="match status" value="1"/>
</dbReference>
<gene>
    <name evidence="2" type="primary">LOC107225040</name>
</gene>
<name>A0ABM3GN45_NEOLC</name>
<dbReference type="InterPro" id="IPR005055">
    <property type="entry name" value="A10/PebIII"/>
</dbReference>
<sequence>MKNGQEFGEFGLWMLVGYKISDTPLSQHQLAVPSGPHRICNHEDLLPDALENDCKSCNDRQKAGSEKVIRFLVNERPEIWDKLAKKFDPDNRYRVKFQADAKKAGIAL</sequence>
<proteinExistence type="predicted"/>
<keyword evidence="1" id="KW-1185">Reference proteome</keyword>